<keyword evidence="4" id="KW-1185">Reference proteome</keyword>
<name>A0AAJ0DBT5_9PEZI</name>
<dbReference type="Pfam" id="PF10276">
    <property type="entry name" value="zf-CHCC"/>
    <property type="match status" value="1"/>
</dbReference>
<dbReference type="InterPro" id="IPR019401">
    <property type="entry name" value="Znf_CHCC"/>
</dbReference>
<accession>A0AAJ0DBT5</accession>
<feature type="compositionally biased region" description="Polar residues" evidence="1">
    <location>
        <begin position="188"/>
        <end position="212"/>
    </location>
</feature>
<reference evidence="3" key="1">
    <citation type="submission" date="2023-04" db="EMBL/GenBank/DDBJ databases">
        <title>Black Yeasts Isolated from many extreme environments.</title>
        <authorList>
            <person name="Coleine C."/>
            <person name="Stajich J.E."/>
            <person name="Selbmann L."/>
        </authorList>
    </citation>
    <scope>NUCLEOTIDE SEQUENCE</scope>
    <source>
        <strain evidence="3">CCFEE 5312</strain>
    </source>
</reference>
<sequence>MPPLRPLRLLSFLRQPRLYSTKQVVTDNPIPANNPSTNLTEAPRSTSATNALPMTTMGAEDRALVEDPEEGEQKRTMQAPNRAGIWSRSQQPRATAMMGPRFEQTVMEDQPRPMAAIELIHQQPVRWTKKRIVSCDGGGGPLGHPRIFINTDKPQICMCTYCGLPFAQEQHRKHLESLPFTEYPLEPTSPSQMPAQIPRSDQASGRSGSTEAFHTPTGVPLENR</sequence>
<evidence type="ECO:0000259" key="2">
    <source>
        <dbReference type="Pfam" id="PF10276"/>
    </source>
</evidence>
<dbReference type="GO" id="GO:0006120">
    <property type="term" value="P:mitochondrial electron transport, NADH to ubiquinone"/>
    <property type="evidence" value="ECO:0007669"/>
    <property type="project" value="TreeGrafter"/>
</dbReference>
<organism evidence="3 4">
    <name type="scientific">Extremus antarcticus</name>
    <dbReference type="NCBI Taxonomy" id="702011"/>
    <lineage>
        <taxon>Eukaryota</taxon>
        <taxon>Fungi</taxon>
        <taxon>Dikarya</taxon>
        <taxon>Ascomycota</taxon>
        <taxon>Pezizomycotina</taxon>
        <taxon>Dothideomycetes</taxon>
        <taxon>Dothideomycetidae</taxon>
        <taxon>Mycosphaerellales</taxon>
        <taxon>Extremaceae</taxon>
        <taxon>Extremus</taxon>
    </lineage>
</organism>
<dbReference type="AlphaFoldDB" id="A0AAJ0DBT5"/>
<dbReference type="Gene3D" id="2.60.260.40">
    <property type="entry name" value="q5lls5 like domains"/>
    <property type="match status" value="1"/>
</dbReference>
<dbReference type="PANTHER" id="PTHR13156">
    <property type="entry name" value="NADH-UBIQUINONE OXIDOREDUCTASE 13 KD-A SUBUNIT"/>
    <property type="match status" value="1"/>
</dbReference>
<feature type="region of interest" description="Disordered" evidence="1">
    <location>
        <begin position="26"/>
        <end position="51"/>
    </location>
</feature>
<evidence type="ECO:0000313" key="4">
    <source>
        <dbReference type="Proteomes" id="UP001271007"/>
    </source>
</evidence>
<evidence type="ECO:0000256" key="1">
    <source>
        <dbReference type="SAM" id="MobiDB-lite"/>
    </source>
</evidence>
<dbReference type="Proteomes" id="UP001271007">
    <property type="component" value="Unassembled WGS sequence"/>
</dbReference>
<gene>
    <name evidence="3" type="ORF">LTR09_007797</name>
</gene>
<feature type="region of interest" description="Disordered" evidence="1">
    <location>
        <begin position="67"/>
        <end position="95"/>
    </location>
</feature>
<evidence type="ECO:0000313" key="3">
    <source>
        <dbReference type="EMBL" id="KAK3051048.1"/>
    </source>
</evidence>
<dbReference type="PANTHER" id="PTHR13156:SF0">
    <property type="entry name" value="NADH DEHYDROGENASE [UBIQUINONE] IRON-SULFUR PROTEIN 6, MITOCHONDRIAL"/>
    <property type="match status" value="1"/>
</dbReference>
<proteinExistence type="predicted"/>
<comment type="caution">
    <text evidence="3">The sequence shown here is derived from an EMBL/GenBank/DDBJ whole genome shotgun (WGS) entry which is preliminary data.</text>
</comment>
<dbReference type="GO" id="GO:0005739">
    <property type="term" value="C:mitochondrion"/>
    <property type="evidence" value="ECO:0007669"/>
    <property type="project" value="GOC"/>
</dbReference>
<dbReference type="FunFam" id="2.60.260.40:FF:000003">
    <property type="entry name" value="NADH dehydrogenase [ubiquinone] iron-sulfur protein 6, mitochondrial"/>
    <property type="match status" value="1"/>
</dbReference>
<protein>
    <recommendedName>
        <fullName evidence="2">Zinc finger CHCC-type domain-containing protein</fullName>
    </recommendedName>
</protein>
<dbReference type="EMBL" id="JAWDJX010000028">
    <property type="protein sequence ID" value="KAK3051048.1"/>
    <property type="molecule type" value="Genomic_DNA"/>
</dbReference>
<feature type="region of interest" description="Disordered" evidence="1">
    <location>
        <begin position="181"/>
        <end position="224"/>
    </location>
</feature>
<feature type="domain" description="Zinc finger CHCC-type" evidence="2">
    <location>
        <begin position="131"/>
        <end position="166"/>
    </location>
</feature>